<protein>
    <recommendedName>
        <fullName evidence="10">Lysine--tRNA ligase</fullName>
        <ecNumber evidence="10">6.1.1.6</ecNumber>
    </recommendedName>
    <alternativeName>
        <fullName evidence="10">Lysyl-tRNA synthetase</fullName>
        <shortName evidence="10">LysRS</shortName>
    </alternativeName>
</protein>
<keyword evidence="4 10" id="KW-0436">Ligase</keyword>
<dbReference type="GO" id="GO:0006430">
    <property type="term" value="P:lysyl-tRNA aminoacylation"/>
    <property type="evidence" value="ECO:0007669"/>
    <property type="project" value="UniProtKB-UniRule"/>
</dbReference>
<comment type="catalytic activity">
    <reaction evidence="9 10">
        <text>tRNA(Lys) + L-lysine + ATP = L-lysyl-tRNA(Lys) + AMP + diphosphate</text>
        <dbReference type="Rhea" id="RHEA:20792"/>
        <dbReference type="Rhea" id="RHEA-COMP:9696"/>
        <dbReference type="Rhea" id="RHEA-COMP:9697"/>
        <dbReference type="ChEBI" id="CHEBI:30616"/>
        <dbReference type="ChEBI" id="CHEBI:32551"/>
        <dbReference type="ChEBI" id="CHEBI:33019"/>
        <dbReference type="ChEBI" id="CHEBI:78442"/>
        <dbReference type="ChEBI" id="CHEBI:78529"/>
        <dbReference type="ChEBI" id="CHEBI:456215"/>
        <dbReference type="EC" id="6.1.1.6"/>
    </reaction>
</comment>
<sequence>MTVAQSTSAEPQENADWVSRFADDVIAESERRAPGKPVVVASGLSPSGPIHLGNLREVMTPHLVADEIRRRGRTVRHLISWDDFDRYRKVPNGVPGTDASWAEHIGKPLTSVPAPAGSAYPNWAEHFKAAMVEALADLGVEFDGISQTEQYTSGTYREQILHAMRHRGDIDAILDQYRTKKDPGKKPQQKNQKPVDEAELEAAEGSGAADEDDGSGGTGGYYPYKPFCGECGKDLTTVTSYDDETTELSYTCTLDGFTETVLLSEFNRGKLVWKVDWPMRWAYEGVIFEPSGVDHSSPGSSFQVGGQIVDQVFGGKQPIGPMYAFVGISGMAKMSSSKGGVPTPGDALQIMEPQILRWLYARRRPNQSFKIAFDQEIQRLYDEWDKLSAKVADGSALPADAAAYSRAIGVAGRELPRTPRPLPYRTLASVADVTAGDTEQTLRILSELDPENPVTALVSVRPRLDKAEAWITKYVPAESRTIVRTEPDTEALAALDEASRASIRLLLDGLDSHWSLDGLTHLVYGVPKVQAGYSADATAKELPAEIKVAQRSFFALLYDLLVGRDTGPRLPTLLLAVGAERVRRLLGA</sequence>
<dbReference type="EC" id="6.1.1.6" evidence="10"/>
<dbReference type="GO" id="GO:0000049">
    <property type="term" value="F:tRNA binding"/>
    <property type="evidence" value="ECO:0007669"/>
    <property type="project" value="InterPro"/>
</dbReference>
<dbReference type="NCBIfam" id="TIGR00467">
    <property type="entry name" value="lysS_arch"/>
    <property type="match status" value="1"/>
</dbReference>
<evidence type="ECO:0000256" key="10">
    <source>
        <dbReference type="HAMAP-Rule" id="MF_00177"/>
    </source>
</evidence>
<dbReference type="Gene3D" id="3.40.50.620">
    <property type="entry name" value="HUPs"/>
    <property type="match status" value="2"/>
</dbReference>
<dbReference type="Gene3D" id="6.10.20.10">
    <property type="entry name" value="Lysine tRNA ligase, stem contact fold domain"/>
    <property type="match status" value="1"/>
</dbReference>
<dbReference type="InterPro" id="IPR020751">
    <property type="entry name" value="aa-tRNA-synth_I_codon-bd_sub2"/>
</dbReference>
<evidence type="ECO:0000256" key="6">
    <source>
        <dbReference type="ARBA" id="ARBA00022840"/>
    </source>
</evidence>
<proteinExistence type="inferred from homology"/>
<dbReference type="SUPFAM" id="SSF48163">
    <property type="entry name" value="An anticodon-binding domain of class I aminoacyl-tRNA synthetases"/>
    <property type="match status" value="1"/>
</dbReference>
<comment type="caution">
    <text evidence="10">Lacks conserved residue(s) required for the propagation of feature annotation.</text>
</comment>
<dbReference type="InterPro" id="IPR002904">
    <property type="entry name" value="Lys-tRNA-ligase"/>
</dbReference>
<evidence type="ECO:0000256" key="11">
    <source>
        <dbReference type="SAM" id="MobiDB-lite"/>
    </source>
</evidence>
<dbReference type="InterPro" id="IPR042078">
    <property type="entry name" value="Lys-tRNA-ligase_SC_fold"/>
</dbReference>
<evidence type="ECO:0000256" key="4">
    <source>
        <dbReference type="ARBA" id="ARBA00022598"/>
    </source>
</evidence>
<reference evidence="12" key="1">
    <citation type="submission" date="2024-06" db="EMBL/GenBank/DDBJ databases">
        <title>Streptomyces sp. strain HUAS MG91 genome sequences.</title>
        <authorList>
            <person name="Mo P."/>
        </authorList>
    </citation>
    <scope>NUCLEOTIDE SEQUENCE</scope>
    <source>
        <strain evidence="12">HUAS MG91</strain>
    </source>
</reference>
<dbReference type="Pfam" id="PF01921">
    <property type="entry name" value="tRNA-synt_1f"/>
    <property type="match status" value="1"/>
</dbReference>
<dbReference type="GO" id="GO:0005524">
    <property type="term" value="F:ATP binding"/>
    <property type="evidence" value="ECO:0007669"/>
    <property type="project" value="UniProtKB-UniRule"/>
</dbReference>
<feature type="short sequence motif" description="'KMSKS' region" evidence="10">
    <location>
        <begin position="333"/>
        <end position="337"/>
    </location>
</feature>
<evidence type="ECO:0000256" key="7">
    <source>
        <dbReference type="ARBA" id="ARBA00022917"/>
    </source>
</evidence>
<evidence type="ECO:0000256" key="2">
    <source>
        <dbReference type="ARBA" id="ARBA00005594"/>
    </source>
</evidence>
<keyword evidence="8 10" id="KW-0030">Aminoacyl-tRNA synthetase</keyword>
<comment type="similarity">
    <text evidence="2 10">Belongs to the class-I aminoacyl-tRNA synthetase family.</text>
</comment>
<dbReference type="PANTHER" id="PTHR37940:SF1">
    <property type="entry name" value="LYSINE--TRNA LIGASE"/>
    <property type="match status" value="1"/>
</dbReference>
<keyword evidence="3 10" id="KW-0963">Cytoplasm</keyword>
<dbReference type="Gene3D" id="1.10.10.350">
    <property type="match status" value="1"/>
</dbReference>
<dbReference type="HAMAP" id="MF_00177">
    <property type="entry name" value="Lys_tRNA_synth_class1"/>
    <property type="match status" value="1"/>
</dbReference>
<dbReference type="EMBL" id="CP159534">
    <property type="protein sequence ID" value="XCJ75723.1"/>
    <property type="molecule type" value="Genomic_DNA"/>
</dbReference>
<keyword evidence="7 10" id="KW-0648">Protein biosynthesis</keyword>
<dbReference type="GO" id="GO:0005737">
    <property type="term" value="C:cytoplasm"/>
    <property type="evidence" value="ECO:0007669"/>
    <property type="project" value="UniProtKB-SubCell"/>
</dbReference>
<comment type="subcellular location">
    <subcellularLocation>
        <location evidence="1 10">Cytoplasm</location>
    </subcellularLocation>
</comment>
<keyword evidence="5 10" id="KW-0547">Nucleotide-binding</keyword>
<evidence type="ECO:0000256" key="8">
    <source>
        <dbReference type="ARBA" id="ARBA00023146"/>
    </source>
</evidence>
<dbReference type="InterPro" id="IPR008925">
    <property type="entry name" value="aa_tRNA-synth_I_cd-bd_sf"/>
</dbReference>
<dbReference type="PROSITE" id="PS00178">
    <property type="entry name" value="AA_TRNA_LIGASE_I"/>
    <property type="match status" value="1"/>
</dbReference>
<dbReference type="InterPro" id="IPR014729">
    <property type="entry name" value="Rossmann-like_a/b/a_fold"/>
</dbReference>
<evidence type="ECO:0000256" key="1">
    <source>
        <dbReference type="ARBA" id="ARBA00004496"/>
    </source>
</evidence>
<evidence type="ECO:0000256" key="9">
    <source>
        <dbReference type="ARBA" id="ARBA00048573"/>
    </source>
</evidence>
<dbReference type="InterPro" id="IPR001412">
    <property type="entry name" value="aa-tRNA-synth_I_CS"/>
</dbReference>
<accession>A0AAU8J671</accession>
<evidence type="ECO:0000256" key="5">
    <source>
        <dbReference type="ARBA" id="ARBA00022741"/>
    </source>
</evidence>
<gene>
    <name evidence="10 12" type="primary">lysS</name>
    <name evidence="12" type="ORF">ABII15_22015</name>
</gene>
<dbReference type="GO" id="GO:0004824">
    <property type="term" value="F:lysine-tRNA ligase activity"/>
    <property type="evidence" value="ECO:0007669"/>
    <property type="project" value="UniProtKB-UniRule"/>
</dbReference>
<keyword evidence="6 10" id="KW-0067">ATP-binding</keyword>
<dbReference type="RefSeq" id="WP_353947150.1">
    <property type="nucleotide sequence ID" value="NZ_CP159534.1"/>
</dbReference>
<feature type="region of interest" description="Disordered" evidence="11">
    <location>
        <begin position="178"/>
        <end position="216"/>
    </location>
</feature>
<name>A0AAU8J671_9ACTN</name>
<organism evidence="12">
    <name type="scientific">Streptomyces tabacisoli</name>
    <dbReference type="NCBI Taxonomy" id="3156398"/>
    <lineage>
        <taxon>Bacteria</taxon>
        <taxon>Bacillati</taxon>
        <taxon>Actinomycetota</taxon>
        <taxon>Actinomycetes</taxon>
        <taxon>Kitasatosporales</taxon>
        <taxon>Streptomycetaceae</taxon>
        <taxon>Streptomyces</taxon>
    </lineage>
</organism>
<dbReference type="KEGG" id="stac:ABII15_22015"/>
<evidence type="ECO:0000256" key="3">
    <source>
        <dbReference type="ARBA" id="ARBA00022490"/>
    </source>
</evidence>
<dbReference type="SUPFAM" id="SSF52374">
    <property type="entry name" value="Nucleotidylyl transferase"/>
    <property type="match status" value="1"/>
</dbReference>
<evidence type="ECO:0000313" key="12">
    <source>
        <dbReference type="EMBL" id="XCJ75723.1"/>
    </source>
</evidence>
<dbReference type="AlphaFoldDB" id="A0AAU8J671"/>
<feature type="short sequence motif" description="'HIGH' region" evidence="10">
    <location>
        <begin position="46"/>
        <end position="54"/>
    </location>
</feature>
<dbReference type="PANTHER" id="PTHR37940">
    <property type="entry name" value="LYSINE--TRNA LIGASE"/>
    <property type="match status" value="1"/>
</dbReference>